<evidence type="ECO:0000313" key="5">
    <source>
        <dbReference type="Proteomes" id="UP000189670"/>
    </source>
</evidence>
<sequence length="157" mass="17935">MNQNKHKNCLACNQPITAKDIQYHPACSKLLFGQKKVPEMPYTSAELKKLAKKIVSRRITVPGVQAKLSLHLEDQVKESKRFTIVGLWGDFILKPPVDAYPNLPEIENLTMNLAQIFRINCVPQGLIFLKSGELAYITRRIDRQADGKKYIWKICVN</sequence>
<dbReference type="Proteomes" id="UP000189670">
    <property type="component" value="Unassembled WGS sequence"/>
</dbReference>
<accession>A0A1V1NUG0</accession>
<dbReference type="Pfam" id="PF07804">
    <property type="entry name" value="HipA_C"/>
    <property type="match status" value="1"/>
</dbReference>
<gene>
    <name evidence="4" type="ORF">OMM_13070</name>
</gene>
<dbReference type="GO" id="GO:0016301">
    <property type="term" value="F:kinase activity"/>
    <property type="evidence" value="ECO:0007669"/>
    <property type="project" value="UniProtKB-KW"/>
</dbReference>
<dbReference type="InterPro" id="IPR012893">
    <property type="entry name" value="HipA-like_C"/>
</dbReference>
<dbReference type="AlphaFoldDB" id="A0A1V1NUG0"/>
<protein>
    <recommendedName>
        <fullName evidence="3">HipA-like C-terminal domain-containing protein</fullName>
    </recommendedName>
</protein>
<evidence type="ECO:0000256" key="2">
    <source>
        <dbReference type="ARBA" id="ARBA00022777"/>
    </source>
</evidence>
<dbReference type="EMBL" id="ATBP01002138">
    <property type="protein sequence ID" value="ETR66232.1"/>
    <property type="molecule type" value="Genomic_DNA"/>
</dbReference>
<keyword evidence="2" id="KW-0418">Kinase</keyword>
<feature type="domain" description="HipA-like C-terminal" evidence="3">
    <location>
        <begin position="60"/>
        <end position="145"/>
    </location>
</feature>
<organism evidence="4 5">
    <name type="scientific">Candidatus Magnetoglobus multicellularis str. Araruama</name>
    <dbReference type="NCBI Taxonomy" id="890399"/>
    <lineage>
        <taxon>Bacteria</taxon>
        <taxon>Pseudomonadati</taxon>
        <taxon>Thermodesulfobacteriota</taxon>
        <taxon>Desulfobacteria</taxon>
        <taxon>Desulfobacterales</taxon>
        <taxon>Desulfobacteraceae</taxon>
        <taxon>Candidatus Magnetoglobus</taxon>
    </lineage>
</organism>
<evidence type="ECO:0000259" key="3">
    <source>
        <dbReference type="Pfam" id="PF07804"/>
    </source>
</evidence>
<comment type="caution">
    <text evidence="4">The sequence shown here is derived from an EMBL/GenBank/DDBJ whole genome shotgun (WGS) entry which is preliminary data.</text>
</comment>
<evidence type="ECO:0000256" key="1">
    <source>
        <dbReference type="ARBA" id="ARBA00022679"/>
    </source>
</evidence>
<reference evidence="5" key="1">
    <citation type="submission" date="2012-11" db="EMBL/GenBank/DDBJ databases">
        <authorList>
            <person name="Lucero-Rivera Y.E."/>
            <person name="Tovar-Ramirez D."/>
        </authorList>
    </citation>
    <scope>NUCLEOTIDE SEQUENCE [LARGE SCALE GENOMIC DNA]</scope>
    <source>
        <strain evidence="5">Araruama</strain>
    </source>
</reference>
<proteinExistence type="predicted"/>
<evidence type="ECO:0000313" key="4">
    <source>
        <dbReference type="EMBL" id="ETR66232.1"/>
    </source>
</evidence>
<keyword evidence="1" id="KW-0808">Transferase</keyword>
<name>A0A1V1NUG0_9BACT</name>